<dbReference type="EMBL" id="BARU01020499">
    <property type="protein sequence ID" value="GAH49700.1"/>
    <property type="molecule type" value="Genomic_DNA"/>
</dbReference>
<evidence type="ECO:0008006" key="2">
    <source>
        <dbReference type="Google" id="ProtNLM"/>
    </source>
</evidence>
<reference evidence="1" key="1">
    <citation type="journal article" date="2014" name="Front. Microbiol.">
        <title>High frequency of phylogenetically diverse reductive dehalogenase-homologous genes in deep subseafloor sedimentary metagenomes.</title>
        <authorList>
            <person name="Kawai M."/>
            <person name="Futagami T."/>
            <person name="Toyoda A."/>
            <person name="Takaki Y."/>
            <person name="Nishi S."/>
            <person name="Hori S."/>
            <person name="Arai W."/>
            <person name="Tsubouchi T."/>
            <person name="Morono Y."/>
            <person name="Uchiyama I."/>
            <person name="Ito T."/>
            <person name="Fujiyama A."/>
            <person name="Inagaki F."/>
            <person name="Takami H."/>
        </authorList>
    </citation>
    <scope>NUCLEOTIDE SEQUENCE</scope>
    <source>
        <strain evidence="1">Expedition CK06-06</strain>
    </source>
</reference>
<dbReference type="Gene3D" id="3.40.50.150">
    <property type="entry name" value="Vaccinia Virus protein VP39"/>
    <property type="match status" value="1"/>
</dbReference>
<proteinExistence type="predicted"/>
<accession>X1GXX2</accession>
<dbReference type="InterPro" id="IPR029063">
    <property type="entry name" value="SAM-dependent_MTases_sf"/>
</dbReference>
<dbReference type="AlphaFoldDB" id="X1GXX2"/>
<sequence length="105" mass="12434">MKSTKKLTDEKTWDKVWEEHSLPQVFKGKDQPHYVDILDAFFHKYLLFNKNFEFLELGCAPGRWLHYFHTEFGYKVSGLDNSPIGFEITKKNLEILDVKADLYFG</sequence>
<comment type="caution">
    <text evidence="1">The sequence shown here is derived from an EMBL/GenBank/DDBJ whole genome shotgun (WGS) entry which is preliminary data.</text>
</comment>
<protein>
    <recommendedName>
        <fullName evidence="2">Methyltransferase domain-containing protein</fullName>
    </recommendedName>
</protein>
<dbReference type="SUPFAM" id="SSF53335">
    <property type="entry name" value="S-adenosyl-L-methionine-dependent methyltransferases"/>
    <property type="match status" value="1"/>
</dbReference>
<feature type="non-terminal residue" evidence="1">
    <location>
        <position position="105"/>
    </location>
</feature>
<organism evidence="1">
    <name type="scientific">marine sediment metagenome</name>
    <dbReference type="NCBI Taxonomy" id="412755"/>
    <lineage>
        <taxon>unclassified sequences</taxon>
        <taxon>metagenomes</taxon>
        <taxon>ecological metagenomes</taxon>
    </lineage>
</organism>
<evidence type="ECO:0000313" key="1">
    <source>
        <dbReference type="EMBL" id="GAH49700.1"/>
    </source>
</evidence>
<name>X1GXX2_9ZZZZ</name>
<gene>
    <name evidence="1" type="ORF">S03H2_33659</name>
</gene>